<dbReference type="Proteomes" id="UP000516160">
    <property type="component" value="Chromosome"/>
</dbReference>
<keyword evidence="8" id="KW-0902">Two-component regulatory system</keyword>
<dbReference type="KEGG" id="acae:HYG86_07815"/>
<dbReference type="GO" id="GO:0000155">
    <property type="term" value="F:phosphorelay sensor kinase activity"/>
    <property type="evidence" value="ECO:0007669"/>
    <property type="project" value="InterPro"/>
</dbReference>
<evidence type="ECO:0000256" key="5">
    <source>
        <dbReference type="ARBA" id="ARBA00022741"/>
    </source>
</evidence>
<dbReference type="InterPro" id="IPR003594">
    <property type="entry name" value="HATPase_dom"/>
</dbReference>
<feature type="domain" description="Histidine kinase" evidence="9">
    <location>
        <begin position="241"/>
        <end position="445"/>
    </location>
</feature>
<dbReference type="Gene3D" id="3.30.565.10">
    <property type="entry name" value="Histidine kinase-like ATPase, C-terminal domain"/>
    <property type="match status" value="1"/>
</dbReference>
<evidence type="ECO:0000256" key="3">
    <source>
        <dbReference type="ARBA" id="ARBA00022553"/>
    </source>
</evidence>
<dbReference type="SUPFAM" id="SSF55874">
    <property type="entry name" value="ATPase domain of HSP90 chaperone/DNA topoisomerase II/histidine kinase"/>
    <property type="match status" value="1"/>
</dbReference>
<protein>
    <recommendedName>
        <fullName evidence="2">histidine kinase</fullName>
        <ecNumber evidence="2">2.7.13.3</ecNumber>
    </recommendedName>
</protein>
<evidence type="ECO:0000259" key="9">
    <source>
        <dbReference type="PROSITE" id="PS50109"/>
    </source>
</evidence>
<dbReference type="EC" id="2.7.13.3" evidence="2"/>
<keyword evidence="7" id="KW-0067">ATP-binding</keyword>
<dbReference type="InterPro" id="IPR025847">
    <property type="entry name" value="MEDS_domain"/>
</dbReference>
<organism evidence="10 11">
    <name type="scientific">Alkalicella caledoniensis</name>
    <dbReference type="NCBI Taxonomy" id="2731377"/>
    <lineage>
        <taxon>Bacteria</taxon>
        <taxon>Bacillati</taxon>
        <taxon>Bacillota</taxon>
        <taxon>Clostridia</taxon>
        <taxon>Eubacteriales</taxon>
        <taxon>Proteinivoracaceae</taxon>
        <taxon>Alkalicella</taxon>
    </lineage>
</organism>
<dbReference type="SMART" id="SM00387">
    <property type="entry name" value="HATPase_c"/>
    <property type="match status" value="1"/>
</dbReference>
<dbReference type="SUPFAM" id="SSF47384">
    <property type="entry name" value="Homodimeric domain of signal transducing histidine kinase"/>
    <property type="match status" value="1"/>
</dbReference>
<evidence type="ECO:0000256" key="7">
    <source>
        <dbReference type="ARBA" id="ARBA00022840"/>
    </source>
</evidence>
<evidence type="ECO:0000256" key="8">
    <source>
        <dbReference type="ARBA" id="ARBA00023012"/>
    </source>
</evidence>
<dbReference type="SMART" id="SM00388">
    <property type="entry name" value="HisKA"/>
    <property type="match status" value="1"/>
</dbReference>
<dbReference type="InterPro" id="IPR003661">
    <property type="entry name" value="HisK_dim/P_dom"/>
</dbReference>
<evidence type="ECO:0000256" key="6">
    <source>
        <dbReference type="ARBA" id="ARBA00022777"/>
    </source>
</evidence>
<dbReference type="RefSeq" id="WP_213168608.1">
    <property type="nucleotide sequence ID" value="NZ_CP058559.1"/>
</dbReference>
<keyword evidence="4" id="KW-0808">Transferase</keyword>
<reference evidence="10 11" key="1">
    <citation type="submission" date="2020-07" db="EMBL/GenBank/DDBJ databases">
        <title>Alkalicella. sp. LB2 genome.</title>
        <authorList>
            <person name="Postec A."/>
            <person name="Quemeneur M."/>
        </authorList>
    </citation>
    <scope>NUCLEOTIDE SEQUENCE [LARGE SCALE GENOMIC DNA]</scope>
    <source>
        <strain evidence="10 11">LB2</strain>
    </source>
</reference>
<sequence>MESLNGEKSIIQPKIDFSGDITVNQGAHIFYTYTNEKRYINNAVAFISTGLRLGHAIVLQEDSVRYAKIIDRLIKTGHHKSLLDEEIHFVDKNEFYMVNTVFDCDLILENLTSIIKALLAKRECVRTWGNLLWKEHPELLYKVKRYEEKADKLTKKQNTLSVCAYDGNILSSKAQLELMKSHQYIMTDTELFTSFLYNKNASVPLMPLQENIQESVEELEKYKEVVQRLEKFEIVSQMASSISHEVRNPMTTVRGFLQLLRNKKEYKNDYQYFDLMISELDRANSIITEFLSLGKEKKTHLQVQNLNIIIQNLAPLMNANAVESSKSIRLDLKDIPPIPIDSEEIRQVLLNLVQNGLDAMQGAGEVTISTYIDDDDVVLSVSDQGEGISQEVLGKIGTPFITTKDKGTGLGLATSYAIIERHRATIELKTGENGTTFYIRFAPYL</sequence>
<keyword evidence="5" id="KW-0547">Nucleotide-binding</keyword>
<dbReference type="InterPro" id="IPR004358">
    <property type="entry name" value="Sig_transdc_His_kin-like_C"/>
</dbReference>
<evidence type="ECO:0000256" key="1">
    <source>
        <dbReference type="ARBA" id="ARBA00000085"/>
    </source>
</evidence>
<comment type="catalytic activity">
    <reaction evidence="1">
        <text>ATP + protein L-histidine = ADP + protein N-phospho-L-histidine.</text>
        <dbReference type="EC" id="2.7.13.3"/>
    </reaction>
</comment>
<proteinExistence type="predicted"/>
<evidence type="ECO:0000256" key="2">
    <source>
        <dbReference type="ARBA" id="ARBA00012438"/>
    </source>
</evidence>
<dbReference type="EMBL" id="CP058559">
    <property type="protein sequence ID" value="QNO14700.1"/>
    <property type="molecule type" value="Genomic_DNA"/>
</dbReference>
<name>A0A7G9W7N8_ALKCA</name>
<dbReference type="Pfam" id="PF14417">
    <property type="entry name" value="MEDS"/>
    <property type="match status" value="1"/>
</dbReference>
<accession>A0A7G9W7N8</accession>
<dbReference type="CDD" id="cd00082">
    <property type="entry name" value="HisKA"/>
    <property type="match status" value="1"/>
</dbReference>
<evidence type="ECO:0000313" key="10">
    <source>
        <dbReference type="EMBL" id="QNO14700.1"/>
    </source>
</evidence>
<gene>
    <name evidence="10" type="ORF">HYG86_07815</name>
</gene>
<dbReference type="Pfam" id="PF00512">
    <property type="entry name" value="HisKA"/>
    <property type="match status" value="1"/>
</dbReference>
<keyword evidence="11" id="KW-1185">Reference proteome</keyword>
<keyword evidence="3" id="KW-0597">Phosphoprotein</keyword>
<dbReference type="PANTHER" id="PTHR43065:SF46">
    <property type="entry name" value="C4-DICARBOXYLATE TRANSPORT SENSOR PROTEIN DCTB"/>
    <property type="match status" value="1"/>
</dbReference>
<dbReference type="PROSITE" id="PS50109">
    <property type="entry name" value="HIS_KIN"/>
    <property type="match status" value="1"/>
</dbReference>
<dbReference type="InterPro" id="IPR036097">
    <property type="entry name" value="HisK_dim/P_sf"/>
</dbReference>
<evidence type="ECO:0000256" key="4">
    <source>
        <dbReference type="ARBA" id="ARBA00022679"/>
    </source>
</evidence>
<dbReference type="AlphaFoldDB" id="A0A7G9W7N8"/>
<dbReference type="Gene3D" id="1.10.287.130">
    <property type="match status" value="1"/>
</dbReference>
<dbReference type="PANTHER" id="PTHR43065">
    <property type="entry name" value="SENSOR HISTIDINE KINASE"/>
    <property type="match status" value="1"/>
</dbReference>
<evidence type="ECO:0000313" key="11">
    <source>
        <dbReference type="Proteomes" id="UP000516160"/>
    </source>
</evidence>
<dbReference type="InterPro" id="IPR036890">
    <property type="entry name" value="HATPase_C_sf"/>
</dbReference>
<keyword evidence="6" id="KW-0418">Kinase</keyword>
<dbReference type="GO" id="GO:0005524">
    <property type="term" value="F:ATP binding"/>
    <property type="evidence" value="ECO:0007669"/>
    <property type="project" value="UniProtKB-KW"/>
</dbReference>
<dbReference type="InterPro" id="IPR005467">
    <property type="entry name" value="His_kinase_dom"/>
</dbReference>
<dbReference type="PRINTS" id="PR00344">
    <property type="entry name" value="BCTRLSENSOR"/>
</dbReference>
<dbReference type="Pfam" id="PF02518">
    <property type="entry name" value="HATPase_c"/>
    <property type="match status" value="1"/>
</dbReference>